<dbReference type="PANTHER" id="PTHR42908">
    <property type="entry name" value="TRANSLATION ELONGATION FACTOR-RELATED"/>
    <property type="match status" value="1"/>
</dbReference>
<sequence>MFLGDFFSYYVPFFSTFEGIGGLEEHVVRTATLSTCTACAPFADMRGPVTPILRVALEPRRLADMATLVRGLKLLHQADPCVQVLLQETGEHVLLTAGEVPPGAMPQRPH</sequence>
<dbReference type="GO" id="GO:0043022">
    <property type="term" value="F:ribosome binding"/>
    <property type="evidence" value="ECO:0007669"/>
    <property type="project" value="TreeGrafter"/>
</dbReference>
<dbReference type="EMBL" id="JABSTU010000001">
    <property type="protein sequence ID" value="KAH8041086.1"/>
    <property type="molecule type" value="Genomic_DNA"/>
</dbReference>
<keyword evidence="4" id="KW-1185">Reference proteome</keyword>
<dbReference type="PANTHER" id="PTHR42908:SF3">
    <property type="entry name" value="ELONGATION FACTOR-LIKE GTPASE 1"/>
    <property type="match status" value="1"/>
</dbReference>
<organism evidence="3 4">
    <name type="scientific">Rhipicephalus microplus</name>
    <name type="common">Cattle tick</name>
    <name type="synonym">Boophilus microplus</name>
    <dbReference type="NCBI Taxonomy" id="6941"/>
    <lineage>
        <taxon>Eukaryota</taxon>
        <taxon>Metazoa</taxon>
        <taxon>Ecdysozoa</taxon>
        <taxon>Arthropoda</taxon>
        <taxon>Chelicerata</taxon>
        <taxon>Arachnida</taxon>
        <taxon>Acari</taxon>
        <taxon>Parasitiformes</taxon>
        <taxon>Ixodida</taxon>
        <taxon>Ixodoidea</taxon>
        <taxon>Ixodidae</taxon>
        <taxon>Rhipicephalinae</taxon>
        <taxon>Rhipicephalus</taxon>
        <taxon>Boophilus</taxon>
    </lineage>
</organism>
<keyword evidence="2" id="KW-0342">GTP-binding</keyword>
<accession>A0A9J6F2Q5</accession>
<reference evidence="3" key="1">
    <citation type="journal article" date="2020" name="Cell">
        <title>Large-Scale Comparative Analyses of Tick Genomes Elucidate Their Genetic Diversity and Vector Capacities.</title>
        <authorList>
            <consortium name="Tick Genome and Microbiome Consortium (TIGMIC)"/>
            <person name="Jia N."/>
            <person name="Wang J."/>
            <person name="Shi W."/>
            <person name="Du L."/>
            <person name="Sun Y."/>
            <person name="Zhan W."/>
            <person name="Jiang J.F."/>
            <person name="Wang Q."/>
            <person name="Zhang B."/>
            <person name="Ji P."/>
            <person name="Bell-Sakyi L."/>
            <person name="Cui X.M."/>
            <person name="Yuan T.T."/>
            <person name="Jiang B.G."/>
            <person name="Yang W.F."/>
            <person name="Lam T.T."/>
            <person name="Chang Q.C."/>
            <person name="Ding S.J."/>
            <person name="Wang X.J."/>
            <person name="Zhu J.G."/>
            <person name="Ruan X.D."/>
            <person name="Zhao L."/>
            <person name="Wei J.T."/>
            <person name="Ye R.Z."/>
            <person name="Que T.C."/>
            <person name="Du C.H."/>
            <person name="Zhou Y.H."/>
            <person name="Cheng J.X."/>
            <person name="Dai P.F."/>
            <person name="Guo W.B."/>
            <person name="Han X.H."/>
            <person name="Huang E.J."/>
            <person name="Li L.F."/>
            <person name="Wei W."/>
            <person name="Gao Y.C."/>
            <person name="Liu J.Z."/>
            <person name="Shao H.Z."/>
            <person name="Wang X."/>
            <person name="Wang C.C."/>
            <person name="Yang T.C."/>
            <person name="Huo Q.B."/>
            <person name="Li W."/>
            <person name="Chen H.Y."/>
            <person name="Chen S.E."/>
            <person name="Zhou L.G."/>
            <person name="Ni X.B."/>
            <person name="Tian J.H."/>
            <person name="Sheng Y."/>
            <person name="Liu T."/>
            <person name="Pan Y.S."/>
            <person name="Xia L.Y."/>
            <person name="Li J."/>
            <person name="Zhao F."/>
            <person name="Cao W.C."/>
        </authorList>
    </citation>
    <scope>NUCLEOTIDE SEQUENCE</scope>
    <source>
        <strain evidence="3">Rmic-2018</strain>
    </source>
</reference>
<dbReference type="GO" id="GO:1990904">
    <property type="term" value="C:ribonucleoprotein complex"/>
    <property type="evidence" value="ECO:0007669"/>
    <property type="project" value="TreeGrafter"/>
</dbReference>
<dbReference type="VEuPathDB" id="VectorBase:LOC119166429"/>
<dbReference type="AlphaFoldDB" id="A0A9J6F2Q5"/>
<keyword evidence="1" id="KW-0547">Nucleotide-binding</keyword>
<dbReference type="GO" id="GO:0005829">
    <property type="term" value="C:cytosol"/>
    <property type="evidence" value="ECO:0007669"/>
    <property type="project" value="TreeGrafter"/>
</dbReference>
<name>A0A9J6F2Q5_RHIMP</name>
<comment type="caution">
    <text evidence="3">The sequence shown here is derived from an EMBL/GenBank/DDBJ whole genome shotgun (WGS) entry which is preliminary data.</text>
</comment>
<dbReference type="Gene3D" id="3.30.70.870">
    <property type="entry name" value="Elongation Factor G (Translational Gtpase), domain 3"/>
    <property type="match status" value="1"/>
</dbReference>
<proteinExistence type="predicted"/>
<dbReference type="GO" id="GO:0042256">
    <property type="term" value="P:cytosolic ribosome assembly"/>
    <property type="evidence" value="ECO:0007669"/>
    <property type="project" value="TreeGrafter"/>
</dbReference>
<gene>
    <name evidence="3" type="ORF">HPB51_013746</name>
</gene>
<protein>
    <submittedName>
        <fullName evidence="3">Uncharacterized protein</fullName>
    </submittedName>
</protein>
<evidence type="ECO:0000313" key="3">
    <source>
        <dbReference type="EMBL" id="KAH8041086.1"/>
    </source>
</evidence>
<dbReference type="Proteomes" id="UP000821866">
    <property type="component" value="Chromosome 1"/>
</dbReference>
<dbReference type="InterPro" id="IPR035647">
    <property type="entry name" value="EFG_III/V"/>
</dbReference>
<reference evidence="3" key="2">
    <citation type="submission" date="2021-09" db="EMBL/GenBank/DDBJ databases">
        <authorList>
            <person name="Jia N."/>
            <person name="Wang J."/>
            <person name="Shi W."/>
            <person name="Du L."/>
            <person name="Sun Y."/>
            <person name="Zhan W."/>
            <person name="Jiang J."/>
            <person name="Wang Q."/>
            <person name="Zhang B."/>
            <person name="Ji P."/>
            <person name="Sakyi L.B."/>
            <person name="Cui X."/>
            <person name="Yuan T."/>
            <person name="Jiang B."/>
            <person name="Yang W."/>
            <person name="Lam T.T.-Y."/>
            <person name="Chang Q."/>
            <person name="Ding S."/>
            <person name="Wang X."/>
            <person name="Zhu J."/>
            <person name="Ruan X."/>
            <person name="Zhao L."/>
            <person name="Wei J."/>
            <person name="Que T."/>
            <person name="Du C."/>
            <person name="Cheng J."/>
            <person name="Dai P."/>
            <person name="Han X."/>
            <person name="Huang E."/>
            <person name="Gao Y."/>
            <person name="Liu J."/>
            <person name="Shao H."/>
            <person name="Ye R."/>
            <person name="Li L."/>
            <person name="Wei W."/>
            <person name="Wang X."/>
            <person name="Wang C."/>
            <person name="Huo Q."/>
            <person name="Li W."/>
            <person name="Guo W."/>
            <person name="Chen H."/>
            <person name="Chen S."/>
            <person name="Zhou L."/>
            <person name="Zhou L."/>
            <person name="Ni X."/>
            <person name="Tian J."/>
            <person name="Zhou Y."/>
            <person name="Sheng Y."/>
            <person name="Liu T."/>
            <person name="Pan Y."/>
            <person name="Xia L."/>
            <person name="Li J."/>
            <person name="Zhao F."/>
            <person name="Cao W."/>
        </authorList>
    </citation>
    <scope>NUCLEOTIDE SEQUENCE</scope>
    <source>
        <strain evidence="3">Rmic-2018</strain>
        <tissue evidence="3">Larvae</tissue>
    </source>
</reference>
<dbReference type="GO" id="GO:0003924">
    <property type="term" value="F:GTPase activity"/>
    <property type="evidence" value="ECO:0007669"/>
    <property type="project" value="TreeGrafter"/>
</dbReference>
<evidence type="ECO:0000256" key="1">
    <source>
        <dbReference type="ARBA" id="ARBA00022741"/>
    </source>
</evidence>
<dbReference type="FunFam" id="3.30.70.870:FF:000002">
    <property type="entry name" value="Translation elongation factor 2"/>
    <property type="match status" value="1"/>
</dbReference>
<dbReference type="SUPFAM" id="SSF54980">
    <property type="entry name" value="EF-G C-terminal domain-like"/>
    <property type="match status" value="1"/>
</dbReference>
<evidence type="ECO:0000256" key="2">
    <source>
        <dbReference type="ARBA" id="ARBA00023134"/>
    </source>
</evidence>
<dbReference type="GO" id="GO:0005525">
    <property type="term" value="F:GTP binding"/>
    <property type="evidence" value="ECO:0007669"/>
    <property type="project" value="UniProtKB-KW"/>
</dbReference>
<evidence type="ECO:0000313" key="4">
    <source>
        <dbReference type="Proteomes" id="UP000821866"/>
    </source>
</evidence>